<dbReference type="EMBL" id="FNLN01000012">
    <property type="protein sequence ID" value="SDT94239.1"/>
    <property type="molecule type" value="Genomic_DNA"/>
</dbReference>
<reference evidence="3" key="1">
    <citation type="submission" date="2016-10" db="EMBL/GenBank/DDBJ databases">
        <authorList>
            <person name="Varghese N."/>
            <person name="Submissions S."/>
        </authorList>
    </citation>
    <scope>NUCLEOTIDE SEQUENCE [LARGE SCALE GENOMIC DNA]</scope>
    <source>
        <strain evidence="3">Nm10</strain>
    </source>
</reference>
<organism evidence="2 3">
    <name type="scientific">Nitrosomonas ureae</name>
    <dbReference type="NCBI Taxonomy" id="44577"/>
    <lineage>
        <taxon>Bacteria</taxon>
        <taxon>Pseudomonadati</taxon>
        <taxon>Pseudomonadota</taxon>
        <taxon>Betaproteobacteria</taxon>
        <taxon>Nitrosomonadales</taxon>
        <taxon>Nitrosomonadaceae</taxon>
        <taxon>Nitrosomonas</taxon>
    </lineage>
</organism>
<dbReference type="SUPFAM" id="SSF47413">
    <property type="entry name" value="lambda repressor-like DNA-binding domains"/>
    <property type="match status" value="1"/>
</dbReference>
<dbReference type="InterPro" id="IPR010982">
    <property type="entry name" value="Lambda_DNA-bd_dom_sf"/>
</dbReference>
<dbReference type="AlphaFoldDB" id="A0A1H2EGV8"/>
<dbReference type="Proteomes" id="UP000182882">
    <property type="component" value="Unassembled WGS sequence"/>
</dbReference>
<dbReference type="SMART" id="SM00530">
    <property type="entry name" value="HTH_XRE"/>
    <property type="match status" value="1"/>
</dbReference>
<dbReference type="InterPro" id="IPR001387">
    <property type="entry name" value="Cro/C1-type_HTH"/>
</dbReference>
<dbReference type="Gene3D" id="1.10.260.40">
    <property type="entry name" value="lambda repressor-like DNA-binding domains"/>
    <property type="match status" value="1"/>
</dbReference>
<dbReference type="RefSeq" id="WP_062557637.1">
    <property type="nucleotide sequence ID" value="NZ_CP013341.1"/>
</dbReference>
<gene>
    <name evidence="2" type="ORF">SAMN05216406_11263</name>
</gene>
<dbReference type="CDD" id="cd00093">
    <property type="entry name" value="HTH_XRE"/>
    <property type="match status" value="1"/>
</dbReference>
<evidence type="ECO:0000313" key="2">
    <source>
        <dbReference type="EMBL" id="SDT94239.1"/>
    </source>
</evidence>
<name>A0A1H2EGV8_9PROT</name>
<dbReference type="Pfam" id="PF01381">
    <property type="entry name" value="HTH_3"/>
    <property type="match status" value="1"/>
</dbReference>
<protein>
    <submittedName>
        <fullName evidence="2">Helix-turn-helix</fullName>
    </submittedName>
</protein>
<evidence type="ECO:0000313" key="3">
    <source>
        <dbReference type="Proteomes" id="UP000182882"/>
    </source>
</evidence>
<evidence type="ECO:0000259" key="1">
    <source>
        <dbReference type="PROSITE" id="PS50943"/>
    </source>
</evidence>
<sequence length="110" mass="12171">MSALINYQTILDSNGKPAFVVVPYAEFVKLPGVVRPGMIPNEVIGKRIINEVSMLVAWREYLMLTQEEMAKRMGITQAGYAQIEAAKRPRKATLEKAAAAMGITLDQLAY</sequence>
<dbReference type="KEGG" id="nur:ATY38_00900"/>
<keyword evidence="3" id="KW-1185">Reference proteome</keyword>
<accession>A0A1H2EGV8</accession>
<feature type="domain" description="HTH cro/C1-type" evidence="1">
    <location>
        <begin position="55"/>
        <end position="108"/>
    </location>
</feature>
<proteinExistence type="predicted"/>
<dbReference type="GO" id="GO:0003677">
    <property type="term" value="F:DNA binding"/>
    <property type="evidence" value="ECO:0007669"/>
    <property type="project" value="InterPro"/>
</dbReference>
<dbReference type="PROSITE" id="PS50943">
    <property type="entry name" value="HTH_CROC1"/>
    <property type="match status" value="1"/>
</dbReference>